<dbReference type="NCBIfam" id="TIGR01733">
    <property type="entry name" value="AA-adenyl-dom"/>
    <property type="match status" value="3"/>
</dbReference>
<evidence type="ECO:0000313" key="2">
    <source>
        <dbReference type="EMBL" id="MEI2683548.1"/>
    </source>
</evidence>
<evidence type="ECO:0000313" key="3">
    <source>
        <dbReference type="Proteomes" id="UP001306592"/>
    </source>
</evidence>
<dbReference type="Gene3D" id="3.40.50.12780">
    <property type="entry name" value="N-terminal domain of ligase-like"/>
    <property type="match status" value="2"/>
</dbReference>
<feature type="domain" description="Carrier" evidence="1">
    <location>
        <begin position="3044"/>
        <end position="3119"/>
    </location>
</feature>
<dbReference type="InterPro" id="IPR001031">
    <property type="entry name" value="Thioesterase"/>
</dbReference>
<evidence type="ECO:0000259" key="1">
    <source>
        <dbReference type="PROSITE" id="PS50075"/>
    </source>
</evidence>
<feature type="domain" description="Carrier" evidence="1">
    <location>
        <begin position="952"/>
        <end position="1026"/>
    </location>
</feature>
<organism evidence="2 3">
    <name type="scientific">Erwinia aphidicola</name>
    <dbReference type="NCBI Taxonomy" id="68334"/>
    <lineage>
        <taxon>Bacteria</taxon>
        <taxon>Pseudomonadati</taxon>
        <taxon>Pseudomonadota</taxon>
        <taxon>Gammaproteobacteria</taxon>
        <taxon>Enterobacterales</taxon>
        <taxon>Erwiniaceae</taxon>
        <taxon>Erwinia</taxon>
    </lineage>
</organism>
<keyword evidence="3" id="KW-1185">Reference proteome</keyword>
<dbReference type="Pfam" id="PF00550">
    <property type="entry name" value="PP-binding"/>
    <property type="match status" value="3"/>
</dbReference>
<reference evidence="2 3" key="1">
    <citation type="submission" date="2024-02" db="EMBL/GenBank/DDBJ databases">
        <title>First report Erwinia aphidicola in onion in Chile.</title>
        <authorList>
            <person name="Valenzuela M."/>
            <person name="Pena M."/>
            <person name="Dutta B."/>
        </authorList>
    </citation>
    <scope>NUCLEOTIDE SEQUENCE [LARGE SCALE GENOMIC DNA]</scope>
    <source>
        <strain evidence="2 3">QCJ3A</strain>
    </source>
</reference>
<feature type="domain" description="Carrier" evidence="1">
    <location>
        <begin position="1994"/>
        <end position="2069"/>
    </location>
</feature>
<comment type="caution">
    <text evidence="2">The sequence shown here is derived from an EMBL/GenBank/DDBJ whole genome shotgun (WGS) entry which is preliminary data.</text>
</comment>
<dbReference type="InterPro" id="IPR009081">
    <property type="entry name" value="PP-bd_ACP"/>
</dbReference>
<dbReference type="Pfam" id="PF13193">
    <property type="entry name" value="AMP-binding_C"/>
    <property type="match status" value="2"/>
</dbReference>
<name>A0ABU8DJ59_ERWAP</name>
<dbReference type="InterPro" id="IPR010071">
    <property type="entry name" value="AA_adenyl_dom"/>
</dbReference>
<dbReference type="InterPro" id="IPR029058">
    <property type="entry name" value="AB_hydrolase_fold"/>
</dbReference>
<dbReference type="PROSITE" id="PS00455">
    <property type="entry name" value="AMP_BINDING"/>
    <property type="match status" value="2"/>
</dbReference>
<dbReference type="Gene3D" id="3.30.300.30">
    <property type="match status" value="3"/>
</dbReference>
<dbReference type="InterPro" id="IPR025110">
    <property type="entry name" value="AMP-bd_C"/>
</dbReference>
<dbReference type="SUPFAM" id="SSF53474">
    <property type="entry name" value="alpha/beta-Hydrolases"/>
    <property type="match status" value="1"/>
</dbReference>
<dbReference type="InterPro" id="IPR036736">
    <property type="entry name" value="ACP-like_sf"/>
</dbReference>
<dbReference type="SUPFAM" id="SSF52777">
    <property type="entry name" value="CoA-dependent acyltransferases"/>
    <property type="match status" value="6"/>
</dbReference>
<dbReference type="Gene3D" id="3.30.559.10">
    <property type="entry name" value="Chloramphenicol acetyltransferase-like domain"/>
    <property type="match status" value="3"/>
</dbReference>
<dbReference type="InterPro" id="IPR023213">
    <property type="entry name" value="CAT-like_dom_sf"/>
</dbReference>
<dbReference type="CDD" id="cd19531">
    <property type="entry name" value="LCL_NRPS-like"/>
    <property type="match status" value="2"/>
</dbReference>
<dbReference type="NCBIfam" id="NF003417">
    <property type="entry name" value="PRK04813.1"/>
    <property type="match status" value="3"/>
</dbReference>
<dbReference type="InterPro" id="IPR001242">
    <property type="entry name" value="Condensation_dom"/>
</dbReference>
<dbReference type="Pfam" id="PF00668">
    <property type="entry name" value="Condensation"/>
    <property type="match status" value="3"/>
</dbReference>
<dbReference type="Pfam" id="PF00975">
    <property type="entry name" value="Thioesterase"/>
    <property type="match status" value="1"/>
</dbReference>
<dbReference type="RefSeq" id="WP_336203484.1">
    <property type="nucleotide sequence ID" value="NZ_JBANEI010000014.1"/>
</dbReference>
<dbReference type="CDD" id="cd05930">
    <property type="entry name" value="A_NRPS"/>
    <property type="match status" value="1"/>
</dbReference>
<dbReference type="InterPro" id="IPR042099">
    <property type="entry name" value="ANL_N_sf"/>
</dbReference>
<sequence>MIGFSVSPYTETFWNEFLINPKSCEYNLVVDQAINGPLDIARLENAIAKLVEENILFSHVLSDSGDQLRWVPGNKSIILEQLDPSCDLSARVKAPFDLRSGPLCRFLLVRHDAHHHDLIVILHHTLLDGLSGQEFIDALSHYYNHRGQQPFGRNNRETIDEQNARFRQEISRLRTEFNSVDFWQEMLAGCQKVNDIPKIHQNTLPGQIHSSEVRFHIPYTQWNSLKSGVKYASHFLIFKTLWATLLARMSEEKSVCIGYPVSIDGGSEMYYGAQVNMGIFPLSLSAESTFRDIYQLSINYIRKIKASGKLRHTQLPIYEVIRQTGIQHLNVNFSQAYLKDAPFSLEGCQLSINNRFNIDLSGSELLLEYQPADDGFDFRLRYRTDLFDEHQMVEMSEQYCDLLNAALQQPDRPLSDFPLITAQQESRLRDQWSSEPEVVIQSCTTLLSGFELHASRHPERIALHDEQGSLSYGELSQRVDRLASQLHTAFRQLTGEQMLSETLIPLFIERTNDAVIGMLAIMKAGGAYVPLDPHTPQQRLSWILQDVASPIILTQTSLQDRARTGAENIHCLLIDALAPCNDDEPVVHLPRIDNRQLAYVIYTSGTTGRPKGTLCEHRGAINTILGHTRRILADERGVLNCLQFATLAFDAHVYEVFIALHNGHSLHIASEQQRKDLQQLTQQMAAWQIHFCFLPPALLSTCPAFPESVRYIGMGGESVAEEVLNHYLAQGMRVSNLYGPTEASVSVSVNLYQHNGARNIGCSIDNMRCYVVDERGHILPTGVVGDLCLSGIGLARGYLNLPELTASTFTDNLLEEGENYQRFYRSGDKARRLPDGSMEYCGRQDQQVKIHGHRIELGEIESVMRAILGVQGAVAAVQSEPVLQLRAWYVLSPGSTLTAEKIIQVLKLQLPLYMIPGAMRAIAAIPLTLNSKVDYKALPEPQSVDSCTHYRAPANALESQLLALLNQLLKCQAGTDDHFFALGGDSILAIRYCHEIYKRTGLHVSPLTLSEYPTVATLSHQLALSNETVPQVTIPAMGRDSGPLSFQQSQLWFMAQLSAQATHYLTPLMLQLDPTIDCERLTISLQALVARHQVLRSLIVQDEQGEASQQVTQQTLTVAQKHLPTEDHVTASVEQALQQPFDLKREIPIRATIYHYLDVSGTARIACLLVFHHIAFDGWSLNVVMRELDDLYQHFGKTASADPVVPERQYLDYALWQQQQAANQQSALDFWLRALDGLQPLDIPMDFSRPAFADVRGDNVEVLLPAALIEALRALARRQGVTLHAVTLAGFVLLLSRYTGQDDVVVGSPLANRGQAELENLIGFFVNTLPLRHQLDNQLSVAEFIRQVADNTRQVQQHQDMSLKQLVDHLAIARDFSHHPLFQVMFSLESEEHSDAVPQWLSLVDLSEKERTAKFDLTLTLKPCQEGMRARFNFASALFRKSTISRLAHYYLQMLQQLIEHEERPLAAAGLGAGIALSPPKAAFDYHFERPLHQDFIRHAQQNPQAAALFDDRGEMSYGELYQAAQMLATQLRLQGEVTGEAVAILADKGRQQPVAILAVLMCGKAFLPMDKAWPLQRRLAVMAQAGINTVLSSEAWATEAVKVILLDRRGLASELPLAEQLLPPVEVAANDLAYIIFTSGSGGTPKGVAIEHRSAVNTLEGVQRRFSIDKHDRSLALSAMSFDLAIWDIFAPLSVGGAVVMPAEQHRASPQAWYQLMMSHRVTLWLSAPALLELLLDYVINAGSLDRPRPALRLVMVGGDWIATSLPERCRQWAPDCQFCSAGGATEAAIFSILYEVPPEKVLTVSIPYGRALPHEQFYVLDRWLRPVPEGVKGELFIAGEGLARGYYHDEERTNASFFWHHQLQQRVYRTGDYGRFLSDGNIEFMGRIDQQVKINGYRVELGEIQNVVLAYPRITGCCVILTSAPQRVLVAYITASEEIDIVLLLQQLRAQLPQYMVPKTIMQLEQIPLTLNGKVARDLLPPAVPQAQAFVEAASHEETICCDIWRELLNVEPIGVEDNFFALGGNSLLAIQASYQLSRRLKKQVTLSEIGQYPTIRSLCTYLAQSGPQTAGISIPAQQRDRWPLSYSQMQLWFIENLNGGSNLYHVPMLFRLAPGTDIDACCHSLQAIVARHEVLRSVIHQQQAQLAESVRTDAALEVARMMLAAGEWPRQLQQDIDRPFNLSTEIPTRATIYQVYEGNTLDVYCLVVIHHLAFDGWSQALFIRELAELYPACCLGSTLPLSAPALQYGDYACWQREYLDSGRAQALKNFWRDKLHNWQPLELPLDYPRPAKVDHRGANYCIRLPTELGAQCEHFVQQHGVTPFALFLASFNLLLSYFSGQQDILVGTPVANRPTEEVHNVIGFFVNTLPLRSQIDDDITLAAYIQGVFDQVMEIQQYQGLPLDQLIDMMKVPRDLASHPLFQVMFLLEDEEVNPSFPDWLIPQSLNKNYQVAKFDMTLSVQKKTEGTQLIFNYATALFSAETIEYLARYYLRILQQLVNHSRLHIKEMHLIDSADVLRQRAEWQSSLPQYDFERAIHHDFIQHARRQPQRVALIDSDGALSYGELYQAALHLSLQLRQFTDMEAETIAVMVDKGRAQIIAVMAILMAGRAYLPLDGSWPERRRRAIISQSQTRVIISSAPWQCTDNARLLAIDSHGCVAELPQPQPGEPVFAASGELAYVIFTSGSTGAPKGVAVEHRGAVNSIVDTLRQLSIGPHDRGLALSALSFDISAFDIFGILSAGATMVIPSEAQRYQPDAWHRLMIEHDVTFWNSAPSVMTLLVEYLESGVQPGASWPTLRNVVLVGEVISRQLPARIRQWQPHCRISSTGGATESSIWSIIYEIPDGPILAPSVPYGKAMAHQRFYVLDRHMRILPPCLPGEQYIGGAGVAREYYRNRTLTDERFIWHPVLGERLYRTGDAGRYLPDGNLEFLGRMDFQVKLNGYRVELGEVEDCAMAFSPIKSCCAIVRNDDSQQRLVLYYVCEEPLVEVELLEFMSQQLPLYMIPTALVRLDALPLSSSGKLDRKALPAPASSSETDYVAPKNALEAQLCALWQETLHCERIGMTDDFFRAGGTSIIAISLCIRLAEILGSPVPVVKLFQCRTLKNLLASQHNSLVIALNTPTPGASALWMIHPALVGAEAFYPFAQAFQGRINCFGIDNYNLYHRPPIDSLPTLAARYLDEMTAHGLLSGSSPVQIVGWSLGGLIALEVAALLEARGVGQVSLYLLDSFYQQTVGEQPSSDLLSALGITAEAAQRAMAIAGTEQRLARGVISRRLMTTRVTLFKATQPNPQLPDDIMRELLAVQDNGLQQVCEDLTVIPLACHHHNILQCAEEIGEVIIRNKEGIALDKATELLQRADR</sequence>
<dbReference type="Gene3D" id="2.30.38.10">
    <property type="entry name" value="Luciferase, Domain 3"/>
    <property type="match status" value="1"/>
</dbReference>
<dbReference type="InterPro" id="IPR000873">
    <property type="entry name" value="AMP-dep_synth/lig_dom"/>
</dbReference>
<proteinExistence type="predicted"/>
<dbReference type="PROSITE" id="PS50075">
    <property type="entry name" value="CARRIER"/>
    <property type="match status" value="3"/>
</dbReference>
<dbReference type="PANTHER" id="PTHR45527:SF1">
    <property type="entry name" value="FATTY ACID SYNTHASE"/>
    <property type="match status" value="1"/>
</dbReference>
<protein>
    <submittedName>
        <fullName evidence="2">Amino acid adenylation domain-containing protein</fullName>
    </submittedName>
</protein>
<dbReference type="InterPro" id="IPR020845">
    <property type="entry name" value="AMP-binding_CS"/>
</dbReference>
<dbReference type="Pfam" id="PF00501">
    <property type="entry name" value="AMP-binding"/>
    <property type="match status" value="3"/>
</dbReference>
<dbReference type="InterPro" id="IPR045851">
    <property type="entry name" value="AMP-bd_C_sf"/>
</dbReference>
<dbReference type="Gene3D" id="3.40.50.980">
    <property type="match status" value="2"/>
</dbReference>
<dbReference type="EMBL" id="JBANEI010000014">
    <property type="protein sequence ID" value="MEI2683548.1"/>
    <property type="molecule type" value="Genomic_DNA"/>
</dbReference>
<accession>A0ABU8DJ59</accession>
<dbReference type="Gene3D" id="1.10.1200.10">
    <property type="entry name" value="ACP-like"/>
    <property type="match status" value="3"/>
</dbReference>
<dbReference type="Gene3D" id="3.30.559.30">
    <property type="entry name" value="Nonribosomal peptide synthetase, condensation domain"/>
    <property type="match status" value="3"/>
</dbReference>
<dbReference type="SUPFAM" id="SSF47336">
    <property type="entry name" value="ACP-like"/>
    <property type="match status" value="3"/>
</dbReference>
<dbReference type="PANTHER" id="PTHR45527">
    <property type="entry name" value="NONRIBOSOMAL PEPTIDE SYNTHETASE"/>
    <property type="match status" value="1"/>
</dbReference>
<dbReference type="Gene3D" id="3.40.50.1820">
    <property type="entry name" value="alpha/beta hydrolase"/>
    <property type="match status" value="1"/>
</dbReference>
<dbReference type="SUPFAM" id="SSF56801">
    <property type="entry name" value="Acetyl-CoA synthetase-like"/>
    <property type="match status" value="3"/>
</dbReference>
<gene>
    <name evidence="2" type="ORF">V8N49_18020</name>
</gene>
<dbReference type="Proteomes" id="UP001306592">
    <property type="component" value="Unassembled WGS sequence"/>
</dbReference>